<evidence type="ECO:0000256" key="1">
    <source>
        <dbReference type="ARBA" id="ARBA00022927"/>
    </source>
</evidence>
<dbReference type="GO" id="GO:0031522">
    <property type="term" value="C:cell envelope Sec protein transport complex"/>
    <property type="evidence" value="ECO:0007669"/>
    <property type="project" value="TreeGrafter"/>
</dbReference>
<dbReference type="SUPFAM" id="SSF52540">
    <property type="entry name" value="P-loop containing nucleoside triphosphate hydrolases"/>
    <property type="match status" value="1"/>
</dbReference>
<comment type="caution">
    <text evidence="6">The sequence shown here is derived from an EMBL/GenBank/DDBJ whole genome shotgun (WGS) entry which is preliminary data.</text>
</comment>
<accession>K1SV24</accession>
<evidence type="ECO:0000259" key="4">
    <source>
        <dbReference type="PROSITE" id="PS51192"/>
    </source>
</evidence>
<evidence type="ECO:0000256" key="2">
    <source>
        <dbReference type="ARBA" id="ARBA00023010"/>
    </source>
</evidence>
<reference evidence="6" key="1">
    <citation type="journal article" date="2013" name="Environ. Microbiol.">
        <title>Microbiota from the distal guts of lean and obese adolescents exhibit partial functional redundancy besides clear differences in community structure.</title>
        <authorList>
            <person name="Ferrer M."/>
            <person name="Ruiz A."/>
            <person name="Lanza F."/>
            <person name="Haange S.B."/>
            <person name="Oberbach A."/>
            <person name="Till H."/>
            <person name="Bargiela R."/>
            <person name="Campoy C."/>
            <person name="Segura M.T."/>
            <person name="Richter M."/>
            <person name="von Bergen M."/>
            <person name="Seifert J."/>
            <person name="Suarez A."/>
        </authorList>
    </citation>
    <scope>NUCLEOTIDE SEQUENCE</scope>
</reference>
<dbReference type="InterPro" id="IPR027417">
    <property type="entry name" value="P-loop_NTPase"/>
</dbReference>
<proteinExistence type="predicted"/>
<dbReference type="InterPro" id="IPR014001">
    <property type="entry name" value="Helicase_ATP-bd"/>
</dbReference>
<sequence length="235" mass="26875">GNGVHVVTVNDYLAKRDSEWMGPLYMFHGLSVDCIDKHRPNSDERRKAYLADITFGTNNEFGFDYLRDNMATNPADLVQRQHNYAIVDEVDSVLIDDARTPLIISGPIPKGDDQMFEQYQPLVEKLYEVQRKQATELLAEAKQKINEGTKAKNQELLDEGFLALFRSYKALPKNKPLIKYLSEEGIKAGLLKTEEYYMANNNREMPKATEPLYFVVDEKMNSADLTDKGTDWLAK</sequence>
<dbReference type="GO" id="GO:0005524">
    <property type="term" value="F:ATP binding"/>
    <property type="evidence" value="ECO:0007669"/>
    <property type="project" value="InterPro"/>
</dbReference>
<dbReference type="GO" id="GO:0006605">
    <property type="term" value="P:protein targeting"/>
    <property type="evidence" value="ECO:0007669"/>
    <property type="project" value="InterPro"/>
</dbReference>
<dbReference type="GO" id="GO:0017038">
    <property type="term" value="P:protein import"/>
    <property type="evidence" value="ECO:0007669"/>
    <property type="project" value="InterPro"/>
</dbReference>
<dbReference type="InterPro" id="IPR011115">
    <property type="entry name" value="SecA_DEAD"/>
</dbReference>
<dbReference type="PANTHER" id="PTHR30612:SF0">
    <property type="entry name" value="CHLOROPLAST PROTEIN-TRANSPORTING ATPASE"/>
    <property type="match status" value="1"/>
</dbReference>
<evidence type="ECO:0000313" key="6">
    <source>
        <dbReference type="EMBL" id="EKC51066.1"/>
    </source>
</evidence>
<dbReference type="Pfam" id="PF07517">
    <property type="entry name" value="SecA_DEAD"/>
    <property type="match status" value="1"/>
</dbReference>
<dbReference type="Gene3D" id="3.40.50.300">
    <property type="entry name" value="P-loop containing nucleotide triphosphate hydrolases"/>
    <property type="match status" value="1"/>
</dbReference>
<dbReference type="GO" id="GO:0043952">
    <property type="term" value="P:protein transport by the Sec complex"/>
    <property type="evidence" value="ECO:0007669"/>
    <property type="project" value="TreeGrafter"/>
</dbReference>
<dbReference type="GO" id="GO:0005829">
    <property type="term" value="C:cytosol"/>
    <property type="evidence" value="ECO:0007669"/>
    <property type="project" value="TreeGrafter"/>
</dbReference>
<organism evidence="6">
    <name type="scientific">human gut metagenome</name>
    <dbReference type="NCBI Taxonomy" id="408170"/>
    <lineage>
        <taxon>unclassified sequences</taxon>
        <taxon>metagenomes</taxon>
        <taxon>organismal metagenomes</taxon>
    </lineage>
</organism>
<dbReference type="GO" id="GO:0006886">
    <property type="term" value="P:intracellular protein transport"/>
    <property type="evidence" value="ECO:0007669"/>
    <property type="project" value="InterPro"/>
</dbReference>
<name>K1SV24_9ZZZZ</name>
<feature type="non-terminal residue" evidence="6">
    <location>
        <position position="1"/>
    </location>
</feature>
<evidence type="ECO:0000256" key="3">
    <source>
        <dbReference type="SAM" id="Coils"/>
    </source>
</evidence>
<dbReference type="AlphaFoldDB" id="K1SV24"/>
<dbReference type="SMART" id="SM00957">
    <property type="entry name" value="SecA_DEAD"/>
    <property type="match status" value="1"/>
</dbReference>
<keyword evidence="1" id="KW-0653">Protein transport</keyword>
<dbReference type="EMBL" id="AJWY01012041">
    <property type="protein sequence ID" value="EKC51066.1"/>
    <property type="molecule type" value="Genomic_DNA"/>
</dbReference>
<keyword evidence="1" id="KW-0813">Transport</keyword>
<feature type="non-terminal residue" evidence="6">
    <location>
        <position position="235"/>
    </location>
</feature>
<dbReference type="GO" id="GO:0005886">
    <property type="term" value="C:plasma membrane"/>
    <property type="evidence" value="ECO:0007669"/>
    <property type="project" value="TreeGrafter"/>
</dbReference>
<dbReference type="InterPro" id="IPR014018">
    <property type="entry name" value="SecA_motor_DEAD"/>
</dbReference>
<keyword evidence="2" id="KW-0811">Translocation</keyword>
<feature type="domain" description="Helicase ATP-binding" evidence="4">
    <location>
        <begin position="1"/>
        <end position="126"/>
    </location>
</feature>
<dbReference type="PROSITE" id="PS51196">
    <property type="entry name" value="SECA_MOTOR_DEAD"/>
    <property type="match status" value="1"/>
</dbReference>
<dbReference type="PROSITE" id="PS51192">
    <property type="entry name" value="HELICASE_ATP_BIND_1"/>
    <property type="match status" value="1"/>
</dbReference>
<keyword evidence="3" id="KW-0175">Coiled coil</keyword>
<evidence type="ECO:0000259" key="5">
    <source>
        <dbReference type="PROSITE" id="PS51196"/>
    </source>
</evidence>
<dbReference type="CDD" id="cd17928">
    <property type="entry name" value="DEXDc_SecA"/>
    <property type="match status" value="1"/>
</dbReference>
<dbReference type="PANTHER" id="PTHR30612">
    <property type="entry name" value="SECA INNER MEMBRANE COMPONENT OF SEC PROTEIN SECRETION SYSTEM"/>
    <property type="match status" value="1"/>
</dbReference>
<dbReference type="InterPro" id="IPR000185">
    <property type="entry name" value="SecA"/>
</dbReference>
<gene>
    <name evidence="6" type="ORF">LEA_17587</name>
</gene>
<protein>
    <submittedName>
        <fullName evidence="6">Preprotein translocase subunit SecA</fullName>
    </submittedName>
</protein>
<feature type="coiled-coil region" evidence="3">
    <location>
        <begin position="124"/>
        <end position="151"/>
    </location>
</feature>
<feature type="domain" description="SecA family profile" evidence="5">
    <location>
        <begin position="1"/>
        <end position="235"/>
    </location>
</feature>